<evidence type="ECO:0000256" key="13">
    <source>
        <dbReference type="ARBA" id="ARBA00022989"/>
    </source>
</evidence>
<evidence type="ECO:0000256" key="3">
    <source>
        <dbReference type="ARBA" id="ARBA00005119"/>
    </source>
</evidence>
<protein>
    <recommendedName>
        <fullName evidence="7">Phosphatidate cytidylyltransferase</fullName>
        <ecNumber evidence="6">2.7.7.41</ecNumber>
    </recommendedName>
    <alternativeName>
        <fullName evidence="20">CDP-DAG synthase</fullName>
    </alternativeName>
    <alternativeName>
        <fullName evidence="22">CDP-DG synthase</fullName>
    </alternativeName>
    <alternativeName>
        <fullName evidence="18">CDP-diacylglycerol synthase</fullName>
    </alternativeName>
    <alternativeName>
        <fullName evidence="21">CDP-diglyceride pyrophosphorylase</fullName>
    </alternativeName>
    <alternativeName>
        <fullName evidence="23">CDP-diglyceride synthase</fullName>
    </alternativeName>
    <alternativeName>
        <fullName evidence="19">CTP:phosphatidate cytidylyltransferase</fullName>
    </alternativeName>
</protein>
<dbReference type="EC" id="2.7.7.41" evidence="6"/>
<keyword evidence="17" id="KW-1208">Phospholipid metabolism</keyword>
<evidence type="ECO:0000256" key="11">
    <source>
        <dbReference type="ARBA" id="ARBA00022692"/>
    </source>
</evidence>
<keyword evidence="12 25" id="KW-0548">Nucleotidyltransferase</keyword>
<comment type="similarity">
    <text evidence="5">Belongs to the CDS family.</text>
</comment>
<evidence type="ECO:0000256" key="14">
    <source>
        <dbReference type="ARBA" id="ARBA00023098"/>
    </source>
</evidence>
<evidence type="ECO:0000256" key="5">
    <source>
        <dbReference type="ARBA" id="ARBA00010185"/>
    </source>
</evidence>
<evidence type="ECO:0000256" key="17">
    <source>
        <dbReference type="ARBA" id="ARBA00023264"/>
    </source>
</evidence>
<evidence type="ECO:0000256" key="21">
    <source>
        <dbReference type="ARBA" id="ARBA00032396"/>
    </source>
</evidence>
<feature type="transmembrane region" description="Helical" evidence="24">
    <location>
        <begin position="66"/>
        <end position="84"/>
    </location>
</feature>
<dbReference type="GO" id="GO:0016779">
    <property type="term" value="F:nucleotidyltransferase activity"/>
    <property type="evidence" value="ECO:0007669"/>
    <property type="project" value="UniProtKB-KW"/>
</dbReference>
<keyword evidence="14" id="KW-0443">Lipid metabolism</keyword>
<evidence type="ECO:0000313" key="26">
    <source>
        <dbReference type="Proteomes" id="UP001304683"/>
    </source>
</evidence>
<comment type="pathway">
    <text evidence="3">Phospholipid metabolism; CDP-diacylglycerol biosynthesis; CDP-diacylglycerol from sn-glycerol 3-phosphate: step 3/3.</text>
</comment>
<evidence type="ECO:0000256" key="12">
    <source>
        <dbReference type="ARBA" id="ARBA00022695"/>
    </source>
</evidence>
<evidence type="ECO:0000256" key="9">
    <source>
        <dbReference type="ARBA" id="ARBA00022516"/>
    </source>
</evidence>
<dbReference type="EMBL" id="CP132508">
    <property type="protein sequence ID" value="WPD19996.1"/>
    <property type="molecule type" value="Genomic_DNA"/>
</dbReference>
<evidence type="ECO:0000256" key="10">
    <source>
        <dbReference type="ARBA" id="ARBA00022679"/>
    </source>
</evidence>
<evidence type="ECO:0000256" key="8">
    <source>
        <dbReference type="ARBA" id="ARBA00022475"/>
    </source>
</evidence>
<evidence type="ECO:0000256" key="24">
    <source>
        <dbReference type="SAM" id="Phobius"/>
    </source>
</evidence>
<evidence type="ECO:0000256" key="16">
    <source>
        <dbReference type="ARBA" id="ARBA00023209"/>
    </source>
</evidence>
<accession>A0ABZ0QRA8</accession>
<dbReference type="RefSeq" id="WP_318751409.1">
    <property type="nucleotide sequence ID" value="NZ_CP132508.1"/>
</dbReference>
<evidence type="ECO:0000256" key="23">
    <source>
        <dbReference type="ARBA" id="ARBA00033406"/>
    </source>
</evidence>
<evidence type="ECO:0000256" key="1">
    <source>
        <dbReference type="ARBA" id="ARBA00001698"/>
    </source>
</evidence>
<evidence type="ECO:0000256" key="4">
    <source>
        <dbReference type="ARBA" id="ARBA00005189"/>
    </source>
</evidence>
<dbReference type="PANTHER" id="PTHR46382:SF1">
    <property type="entry name" value="PHOSPHATIDATE CYTIDYLYLTRANSFERASE"/>
    <property type="match status" value="1"/>
</dbReference>
<feature type="transmembrane region" description="Helical" evidence="24">
    <location>
        <begin position="174"/>
        <end position="193"/>
    </location>
</feature>
<keyword evidence="15 24" id="KW-0472">Membrane</keyword>
<feature type="transmembrane region" description="Helical" evidence="24">
    <location>
        <begin position="28"/>
        <end position="54"/>
    </location>
</feature>
<keyword evidence="11 24" id="KW-0812">Transmembrane</keyword>
<evidence type="ECO:0000256" key="2">
    <source>
        <dbReference type="ARBA" id="ARBA00004651"/>
    </source>
</evidence>
<evidence type="ECO:0000256" key="15">
    <source>
        <dbReference type="ARBA" id="ARBA00023136"/>
    </source>
</evidence>
<evidence type="ECO:0000256" key="6">
    <source>
        <dbReference type="ARBA" id="ARBA00012487"/>
    </source>
</evidence>
<proteinExistence type="inferred from homology"/>
<sequence>MLTARLATAAVLLPPVLAAVWWGGGALTSVLGAVGLLAGWEAAGLLAEAMAWAGGAKASRAGWRRLRAVGAVAGILPMGALALLPWPPAAAMAAAPLAAAVVGAAAAAPTTAGAGSSAGPLGGGAPGPLGGMSAGLLGGGPAASLRGGVVAAGVAAWVGIPLACALWLRQAGPAWLLVPLIILWVQDTAAFFVGRAWGRRPLAPRISPGKTWEGAAGGLAGALVAAALLAGLLDRSALELLPAAAGTAVAGQLGDLWESWWKRRAGRKDSGSLLPGHGGMLDRIDSLLPALVLFAAWMRPWR</sequence>
<keyword evidence="26" id="KW-1185">Reference proteome</keyword>
<feature type="transmembrane region" description="Helical" evidence="24">
    <location>
        <begin position="149"/>
        <end position="168"/>
    </location>
</feature>
<feature type="transmembrane region" description="Helical" evidence="24">
    <location>
        <begin position="214"/>
        <end position="233"/>
    </location>
</feature>
<keyword evidence="13 24" id="KW-1133">Transmembrane helix</keyword>
<keyword evidence="9" id="KW-0444">Lipid biosynthesis</keyword>
<keyword evidence="10" id="KW-0808">Transferase</keyword>
<evidence type="ECO:0000256" key="18">
    <source>
        <dbReference type="ARBA" id="ARBA00029893"/>
    </source>
</evidence>
<name>A0ABZ0QRA8_9FIRM</name>
<evidence type="ECO:0000256" key="19">
    <source>
        <dbReference type="ARBA" id="ARBA00031825"/>
    </source>
</evidence>
<comment type="pathway">
    <text evidence="4">Lipid metabolism.</text>
</comment>
<evidence type="ECO:0000256" key="20">
    <source>
        <dbReference type="ARBA" id="ARBA00032253"/>
    </source>
</evidence>
<reference evidence="25 26" key="1">
    <citation type="submission" date="2023-08" db="EMBL/GenBank/DDBJ databases">
        <title>Genome sequence of Thermaerobacter compostii strain Ins1, a spore-forming filamentous bacterium isolated from a deep geothermal reservoir.</title>
        <authorList>
            <person name="Bregnard D."/>
            <person name="Gonzalez D."/>
            <person name="Junier P."/>
        </authorList>
    </citation>
    <scope>NUCLEOTIDE SEQUENCE [LARGE SCALE GENOMIC DNA]</scope>
    <source>
        <strain evidence="25 26">Ins1</strain>
    </source>
</reference>
<dbReference type="Pfam" id="PF01148">
    <property type="entry name" value="CTP_transf_1"/>
    <property type="match status" value="1"/>
</dbReference>
<evidence type="ECO:0000256" key="7">
    <source>
        <dbReference type="ARBA" id="ARBA00019373"/>
    </source>
</evidence>
<comment type="catalytic activity">
    <reaction evidence="1">
        <text>a 1,2-diacyl-sn-glycero-3-phosphate + CTP + H(+) = a CDP-1,2-diacyl-sn-glycerol + diphosphate</text>
        <dbReference type="Rhea" id="RHEA:16229"/>
        <dbReference type="ChEBI" id="CHEBI:15378"/>
        <dbReference type="ChEBI" id="CHEBI:33019"/>
        <dbReference type="ChEBI" id="CHEBI:37563"/>
        <dbReference type="ChEBI" id="CHEBI:58332"/>
        <dbReference type="ChEBI" id="CHEBI:58608"/>
        <dbReference type="EC" id="2.7.7.41"/>
    </reaction>
</comment>
<organism evidence="25 26">
    <name type="scientific">Thermaerobacter composti</name>
    <dbReference type="NCBI Taxonomy" id="554949"/>
    <lineage>
        <taxon>Bacteria</taxon>
        <taxon>Bacillati</taxon>
        <taxon>Bacillota</taxon>
        <taxon>Clostridia</taxon>
        <taxon>Eubacteriales</taxon>
        <taxon>Clostridiales Family XVII. Incertae Sedis</taxon>
        <taxon>Thermaerobacter</taxon>
    </lineage>
</organism>
<evidence type="ECO:0000313" key="25">
    <source>
        <dbReference type="EMBL" id="WPD19996.1"/>
    </source>
</evidence>
<keyword evidence="16" id="KW-0594">Phospholipid biosynthesis</keyword>
<dbReference type="Proteomes" id="UP001304683">
    <property type="component" value="Chromosome"/>
</dbReference>
<evidence type="ECO:0000256" key="22">
    <source>
        <dbReference type="ARBA" id="ARBA00032743"/>
    </source>
</evidence>
<keyword evidence="8" id="KW-1003">Cell membrane</keyword>
<comment type="subcellular location">
    <subcellularLocation>
        <location evidence="2">Cell membrane</location>
        <topology evidence="2">Multi-pass membrane protein</topology>
    </subcellularLocation>
</comment>
<gene>
    <name evidence="25" type="ORF">Q5761_04955</name>
</gene>
<dbReference type="PANTHER" id="PTHR46382">
    <property type="entry name" value="PHOSPHATIDATE CYTIDYLYLTRANSFERASE"/>
    <property type="match status" value="1"/>
</dbReference>